<feature type="transmembrane region" description="Helical" evidence="1">
    <location>
        <begin position="120"/>
        <end position="138"/>
    </location>
</feature>
<name>A0A1L7NM95_PSEPU</name>
<keyword evidence="1" id="KW-0812">Transmembrane</keyword>
<evidence type="ECO:0000313" key="3">
    <source>
        <dbReference type="Proteomes" id="UP000218731"/>
    </source>
</evidence>
<evidence type="ECO:0000256" key="1">
    <source>
        <dbReference type="SAM" id="Phobius"/>
    </source>
</evidence>
<dbReference type="AlphaFoldDB" id="A0A1L7NM95"/>
<sequence>MKPSDFLAVLVIVLAMAFGAIVFCISWVANQLGLPFWAVVDQARLLLSAPVTLAMVMVIEATGAPFPLRISNTWPLIAALFWAGLHELIKMKAEQTALDQFGGSSTAYSYHVELPWFTELWFMLAVCALIVVGGYALTAKLSSNY</sequence>
<organism evidence="2 3">
    <name type="scientific">Pseudomonas putida</name>
    <name type="common">Arthrobacter siderocapsulatus</name>
    <dbReference type="NCBI Taxonomy" id="303"/>
    <lineage>
        <taxon>Bacteria</taxon>
        <taxon>Pseudomonadati</taxon>
        <taxon>Pseudomonadota</taxon>
        <taxon>Gammaproteobacteria</taxon>
        <taxon>Pseudomonadales</taxon>
        <taxon>Pseudomonadaceae</taxon>
        <taxon>Pseudomonas</taxon>
    </lineage>
</organism>
<dbReference type="RefSeq" id="WP_042919679.1">
    <property type="nucleotide sequence ID" value="NZ_AP015030.1"/>
</dbReference>
<dbReference type="EMBL" id="AP015030">
    <property type="protein sequence ID" value="BAW26608.1"/>
    <property type="molecule type" value="Genomic_DNA"/>
</dbReference>
<gene>
    <name evidence="2" type="ORF">KF715C_pA1030</name>
</gene>
<keyword evidence="2" id="KW-0614">Plasmid</keyword>
<proteinExistence type="predicted"/>
<feature type="transmembrane region" description="Helical" evidence="1">
    <location>
        <begin position="7"/>
        <end position="29"/>
    </location>
</feature>
<reference evidence="2 3" key="1">
    <citation type="submission" date="2015-11" db="EMBL/GenBank/DDBJ databases">
        <title>Complete genome sequencing of a biphenyl-degrading bacterium, Pseudomonas putida KF715 (=NBRC110667).</title>
        <authorList>
            <person name="Suenaga H."/>
            <person name="Fujihara N."/>
            <person name="Watanabe T."/>
            <person name="Hirose J."/>
            <person name="Kimura N."/>
            <person name="Yamazoe A."/>
            <person name="Hosoyama A."/>
            <person name="Shimodaira J."/>
            <person name="Furukawa K."/>
        </authorList>
    </citation>
    <scope>NUCLEOTIDE SEQUENCE [LARGE SCALE GENOMIC DNA]</scope>
    <source>
        <strain evidence="2 3">KF715</strain>
        <plasmid evidence="3">Plasmid pkf715a dna</plasmid>
    </source>
</reference>
<evidence type="ECO:0008006" key="4">
    <source>
        <dbReference type="Google" id="ProtNLM"/>
    </source>
</evidence>
<evidence type="ECO:0000313" key="2">
    <source>
        <dbReference type="EMBL" id="BAW26608.1"/>
    </source>
</evidence>
<protein>
    <recommendedName>
        <fullName evidence="4">Transmembrane protein</fullName>
    </recommendedName>
</protein>
<keyword evidence="1" id="KW-1133">Transmembrane helix</keyword>
<geneLocation type="plasmid" evidence="3">
    <name>pkf715a dna</name>
</geneLocation>
<accession>A0A1L7NM95</accession>
<keyword evidence="1" id="KW-0472">Membrane</keyword>
<dbReference type="Proteomes" id="UP000218731">
    <property type="component" value="Plasmid pKF715A"/>
</dbReference>